<gene>
    <name evidence="3" type="ORF">A4X03_0g3971</name>
</gene>
<sequence>MRFSVSISATLGKAAATIANSLKRRRDDIDDEDPHDQERRKRAAISDVATSEVVHRFTVDSHPAPAVAEHESGLSPGGWDEFGLSAFSSSASSYPAIRSPQAHTLEPSTGHASISTISGSAPGHDPPVLRSVVPPSMSTHAFESTLAHLNVRLVVKAERDTNLDDFRSASDSAFPSRLPNNTIVSIKGTAARARSHLADKKKLELDRARAEYNTALKKLRQKKRRYLDAIVPRALPPAKPARSINPSPFSAGPSSSKVGTRATATATAGITSTGGRSARNVSDGAHPFKRPVPPHLHQLKSPFPDKREHAVDPRPNVNPKLCPRSDTRFQTQ</sequence>
<accession>A0A177U760</accession>
<feature type="region of interest" description="Disordered" evidence="2">
    <location>
        <begin position="237"/>
        <end position="332"/>
    </location>
</feature>
<feature type="compositionally biased region" description="Polar residues" evidence="2">
    <location>
        <begin position="106"/>
        <end position="119"/>
    </location>
</feature>
<reference evidence="3" key="1">
    <citation type="submission" date="2016-04" db="EMBL/GenBank/DDBJ databases">
        <authorList>
            <person name="Nguyen H.D."/>
            <person name="Kesanakurti P."/>
            <person name="Cullis J."/>
            <person name="Levesque C.A."/>
            <person name="Hambleton S."/>
        </authorList>
    </citation>
    <scope>NUCLEOTIDE SEQUENCE</scope>
    <source>
        <strain evidence="3">DAOMC 238032</strain>
    </source>
</reference>
<comment type="caution">
    <text evidence="3">The sequence shown here is derived from an EMBL/GenBank/DDBJ whole genome shotgun (WGS) entry which is preliminary data.</text>
</comment>
<feature type="compositionally biased region" description="Low complexity" evidence="2">
    <location>
        <begin position="259"/>
        <end position="278"/>
    </location>
</feature>
<dbReference type="Proteomes" id="UP000077671">
    <property type="component" value="Unassembled WGS sequence"/>
</dbReference>
<feature type="compositionally biased region" description="Polar residues" evidence="2">
    <location>
        <begin position="244"/>
        <end position="258"/>
    </location>
</feature>
<evidence type="ECO:0000313" key="3">
    <source>
        <dbReference type="EMBL" id="KAE8259876.1"/>
    </source>
</evidence>
<organism evidence="3 4">
    <name type="scientific">Tilletia caries</name>
    <name type="common">wheat bunt fungus</name>
    <dbReference type="NCBI Taxonomy" id="13290"/>
    <lineage>
        <taxon>Eukaryota</taxon>
        <taxon>Fungi</taxon>
        <taxon>Dikarya</taxon>
        <taxon>Basidiomycota</taxon>
        <taxon>Ustilaginomycotina</taxon>
        <taxon>Exobasidiomycetes</taxon>
        <taxon>Tilletiales</taxon>
        <taxon>Tilletiaceae</taxon>
        <taxon>Tilletia</taxon>
    </lineage>
</organism>
<feature type="compositionally biased region" description="Basic and acidic residues" evidence="2">
    <location>
        <begin position="303"/>
        <end position="312"/>
    </location>
</feature>
<evidence type="ECO:0000313" key="4">
    <source>
        <dbReference type="Proteomes" id="UP000077671"/>
    </source>
</evidence>
<evidence type="ECO:0000256" key="2">
    <source>
        <dbReference type="SAM" id="MobiDB-lite"/>
    </source>
</evidence>
<name>A0A177U760_9BASI</name>
<evidence type="ECO:0000256" key="1">
    <source>
        <dbReference type="SAM" id="Coils"/>
    </source>
</evidence>
<dbReference type="AlphaFoldDB" id="A0A177U760"/>
<feature type="region of interest" description="Disordered" evidence="2">
    <location>
        <begin position="19"/>
        <end position="45"/>
    </location>
</feature>
<protein>
    <submittedName>
        <fullName evidence="3">Uncharacterized protein</fullName>
    </submittedName>
</protein>
<feature type="compositionally biased region" description="Basic and acidic residues" evidence="2">
    <location>
        <begin position="323"/>
        <end position="332"/>
    </location>
</feature>
<feature type="region of interest" description="Disordered" evidence="2">
    <location>
        <begin position="101"/>
        <end position="127"/>
    </location>
</feature>
<feature type="coiled-coil region" evidence="1">
    <location>
        <begin position="198"/>
        <end position="229"/>
    </location>
</feature>
<keyword evidence="1" id="KW-0175">Coiled coil</keyword>
<proteinExistence type="predicted"/>
<dbReference type="EMBL" id="LWDD02000498">
    <property type="protein sequence ID" value="KAE8259876.1"/>
    <property type="molecule type" value="Genomic_DNA"/>
</dbReference>
<reference evidence="3" key="2">
    <citation type="journal article" date="2019" name="IMA Fungus">
        <title>Genome sequencing and comparison of five Tilletia species to identify candidate genes for the detection of regulated species infecting wheat.</title>
        <authorList>
            <person name="Nguyen H.D.T."/>
            <person name="Sultana T."/>
            <person name="Kesanakurti P."/>
            <person name="Hambleton S."/>
        </authorList>
    </citation>
    <scope>NUCLEOTIDE SEQUENCE</scope>
    <source>
        <strain evidence="3">DAOMC 238032</strain>
    </source>
</reference>